<keyword evidence="5" id="KW-0039">Anion exchange</keyword>
<feature type="compositionally biased region" description="Basic residues" evidence="12">
    <location>
        <begin position="240"/>
        <end position="257"/>
    </location>
</feature>
<dbReference type="EnsemblMetazoa" id="XM_026444049">
    <property type="protein sequence ID" value="XP_026299834"/>
    <property type="gene ID" value="LOC725581"/>
</dbReference>
<protein>
    <recommendedName>
        <fullName evidence="11">Anion exchange protein</fullName>
    </recommendedName>
</protein>
<feature type="transmembrane region" description="Helical" evidence="11">
    <location>
        <begin position="1036"/>
        <end position="1057"/>
    </location>
</feature>
<dbReference type="SUPFAM" id="SSF55804">
    <property type="entry name" value="Phoshotransferase/anion transport protein"/>
    <property type="match status" value="1"/>
</dbReference>
<dbReference type="FunFam" id="1.10.287.570:FF:000001">
    <property type="entry name" value="Anion exchange protein"/>
    <property type="match status" value="1"/>
</dbReference>
<dbReference type="PANTHER" id="PTHR11453:SF47">
    <property type="entry name" value="ANION EXCHANGE PROTEIN"/>
    <property type="match status" value="1"/>
</dbReference>
<feature type="region of interest" description="Disordered" evidence="12">
    <location>
        <begin position="696"/>
        <end position="715"/>
    </location>
</feature>
<gene>
    <name evidence="17" type="primary">LOC725581</name>
</gene>
<evidence type="ECO:0000259" key="13">
    <source>
        <dbReference type="Pfam" id="PF00955"/>
    </source>
</evidence>
<keyword evidence="7 11" id="KW-1133">Transmembrane helix</keyword>
<evidence type="ECO:0000256" key="4">
    <source>
        <dbReference type="ARBA" id="ARBA00022475"/>
    </source>
</evidence>
<dbReference type="Gene3D" id="1.10.287.570">
    <property type="entry name" value="Helical hairpin bin"/>
    <property type="match status" value="1"/>
</dbReference>
<evidence type="ECO:0000313" key="16">
    <source>
        <dbReference type="Proteomes" id="UP000005203"/>
    </source>
</evidence>
<evidence type="ECO:0000256" key="10">
    <source>
        <dbReference type="ARBA" id="ARBA00049347"/>
    </source>
</evidence>
<dbReference type="InterPro" id="IPR016152">
    <property type="entry name" value="PTrfase/Anion_transptr"/>
</dbReference>
<evidence type="ECO:0000256" key="1">
    <source>
        <dbReference type="ARBA" id="ARBA00004651"/>
    </source>
</evidence>
<feature type="transmembrane region" description="Helical" evidence="11">
    <location>
        <begin position="949"/>
        <end position="967"/>
    </location>
</feature>
<feature type="transmembrane region" description="Helical" evidence="11">
    <location>
        <begin position="1234"/>
        <end position="1254"/>
    </location>
</feature>
<evidence type="ECO:0000256" key="6">
    <source>
        <dbReference type="ARBA" id="ARBA00022692"/>
    </source>
</evidence>
<feature type="region of interest" description="Disordered" evidence="12">
    <location>
        <begin position="304"/>
        <end position="325"/>
    </location>
</feature>
<dbReference type="PRINTS" id="PR00165">
    <property type="entry name" value="ANIONEXCHNGR"/>
</dbReference>
<comment type="similarity">
    <text evidence="2 11">Belongs to the anion exchanger (TC 2.A.31) family.</text>
</comment>
<feature type="compositionally biased region" description="Basic and acidic residues" evidence="12">
    <location>
        <begin position="304"/>
        <end position="313"/>
    </location>
</feature>
<dbReference type="PRINTS" id="PR01231">
    <property type="entry name" value="HCO3TRNSPORT"/>
</dbReference>
<evidence type="ECO:0000259" key="14">
    <source>
        <dbReference type="Pfam" id="PF07565"/>
    </source>
</evidence>
<dbReference type="NCBIfam" id="TIGR00834">
    <property type="entry name" value="ae"/>
    <property type="match status" value="1"/>
</dbReference>
<feature type="domain" description="Bicarbonate transporter-like transmembrane" evidence="13">
    <location>
        <begin position="716"/>
        <end position="1265"/>
    </location>
</feature>
<feature type="transmembrane region" description="Helical" evidence="11">
    <location>
        <begin position="1138"/>
        <end position="1157"/>
    </location>
</feature>
<keyword evidence="9 11" id="KW-0472">Membrane</keyword>
<keyword evidence="6 11" id="KW-0812">Transmembrane</keyword>
<feature type="transmembrane region" description="Helical" evidence="11">
    <location>
        <begin position="862"/>
        <end position="883"/>
    </location>
</feature>
<accession>A0A7M7MR71</accession>
<comment type="subcellular location">
    <subcellularLocation>
        <location evidence="1">Cell membrane</location>
        <topology evidence="1">Multi-pass membrane protein</topology>
    </subcellularLocation>
    <subcellularLocation>
        <location evidence="11">Membrane</location>
        <topology evidence="11">Multi-pass membrane protein</topology>
    </subcellularLocation>
</comment>
<keyword evidence="3 11" id="KW-0813">Transport</keyword>
<feature type="domain" description="Band 3 cytoplasmic" evidence="14">
    <location>
        <begin position="348"/>
        <end position="653"/>
    </location>
</feature>
<dbReference type="GO" id="GO:0051453">
    <property type="term" value="P:regulation of intracellular pH"/>
    <property type="evidence" value="ECO:0007669"/>
    <property type="project" value="TreeGrafter"/>
</dbReference>
<feature type="transmembrane region" description="Helical" evidence="11">
    <location>
        <begin position="1078"/>
        <end position="1100"/>
    </location>
</feature>
<reference evidence="15" key="1">
    <citation type="submission" date="2021-01" db="UniProtKB">
        <authorList>
            <consortium name="EnsemblMetazoa"/>
        </authorList>
    </citation>
    <scope>IDENTIFICATION</scope>
    <source>
        <strain evidence="15">DH4</strain>
    </source>
</reference>
<dbReference type="OrthoDB" id="1735926at2759"/>
<evidence type="ECO:0000256" key="8">
    <source>
        <dbReference type="ARBA" id="ARBA00023065"/>
    </source>
</evidence>
<dbReference type="GO" id="GO:0015701">
    <property type="term" value="P:bicarbonate transport"/>
    <property type="evidence" value="ECO:0007669"/>
    <property type="project" value="TreeGrafter"/>
</dbReference>
<dbReference type="Pfam" id="PF00955">
    <property type="entry name" value="HCO3_cotransp"/>
    <property type="match status" value="1"/>
</dbReference>
<dbReference type="FunFam" id="3.40.930.10:FF:000020">
    <property type="entry name" value="Anion exchange protein"/>
    <property type="match status" value="1"/>
</dbReference>
<comment type="catalytic activity">
    <reaction evidence="10">
        <text>hydrogencarbonate(in) + chloride(out) = hydrogencarbonate(out) + chloride(in)</text>
        <dbReference type="Rhea" id="RHEA:72363"/>
        <dbReference type="ChEBI" id="CHEBI:17544"/>
        <dbReference type="ChEBI" id="CHEBI:17996"/>
    </reaction>
</comment>
<dbReference type="InterPro" id="IPR001717">
    <property type="entry name" value="Anion_exchange"/>
</dbReference>
<dbReference type="GeneID" id="725581"/>
<dbReference type="InterPro" id="IPR011531">
    <property type="entry name" value="HCO3_transpt-like_TM_dom"/>
</dbReference>
<keyword evidence="8 11" id="KW-0406">Ion transport</keyword>
<dbReference type="GO" id="GO:0005886">
    <property type="term" value="C:plasma membrane"/>
    <property type="evidence" value="ECO:0007669"/>
    <property type="project" value="UniProtKB-SubCell"/>
</dbReference>
<feature type="compositionally biased region" description="Basic and acidic residues" evidence="12">
    <location>
        <begin position="75"/>
        <end position="95"/>
    </location>
</feature>
<evidence type="ECO:0000313" key="15">
    <source>
        <dbReference type="EnsemblMetazoa" id="XP_026299834"/>
    </source>
</evidence>
<accession>A0A8B8HAD8</accession>
<dbReference type="Pfam" id="PF07565">
    <property type="entry name" value="Band_3_cyto"/>
    <property type="match status" value="1"/>
</dbReference>
<evidence type="ECO:0000256" key="2">
    <source>
        <dbReference type="ARBA" id="ARBA00010993"/>
    </source>
</evidence>
<keyword evidence="16" id="KW-1185">Reference proteome</keyword>
<proteinExistence type="inferred from homology"/>
<dbReference type="InterPro" id="IPR013769">
    <property type="entry name" value="Band3_cytoplasmic_dom"/>
</dbReference>
<feature type="region of interest" description="Disordered" evidence="12">
    <location>
        <begin position="29"/>
        <end position="48"/>
    </location>
</feature>
<keyword evidence="4" id="KW-1003">Cell membrane</keyword>
<evidence type="ECO:0000256" key="7">
    <source>
        <dbReference type="ARBA" id="ARBA00022989"/>
    </source>
</evidence>
<dbReference type="GO" id="GO:0008509">
    <property type="term" value="F:monoatomic anion transmembrane transporter activity"/>
    <property type="evidence" value="ECO:0007669"/>
    <property type="project" value="InterPro"/>
</dbReference>
<feature type="transmembrane region" description="Helical" evidence="11">
    <location>
        <begin position="787"/>
        <end position="810"/>
    </location>
</feature>
<feature type="compositionally biased region" description="Acidic residues" evidence="12">
    <location>
        <begin position="167"/>
        <end position="176"/>
    </location>
</feature>
<feature type="compositionally biased region" description="Acidic residues" evidence="12">
    <location>
        <begin position="1271"/>
        <end position="1280"/>
    </location>
</feature>
<dbReference type="GO" id="GO:0005452">
    <property type="term" value="F:solute:inorganic anion antiporter activity"/>
    <property type="evidence" value="ECO:0007669"/>
    <property type="project" value="InterPro"/>
</dbReference>
<feature type="region of interest" description="Disordered" evidence="12">
    <location>
        <begin position="1265"/>
        <end position="1286"/>
    </location>
</feature>
<feature type="region of interest" description="Disordered" evidence="12">
    <location>
        <begin position="226"/>
        <end position="280"/>
    </location>
</feature>
<dbReference type="RefSeq" id="XP_026299834.1">
    <property type="nucleotide sequence ID" value="XM_026444049.1"/>
</dbReference>
<evidence type="ECO:0000256" key="3">
    <source>
        <dbReference type="ARBA" id="ARBA00022448"/>
    </source>
</evidence>
<evidence type="ECO:0000256" key="12">
    <source>
        <dbReference type="SAM" id="MobiDB-lite"/>
    </source>
</evidence>
<feature type="transmembrane region" description="Helical" evidence="11">
    <location>
        <begin position="987"/>
        <end position="1003"/>
    </location>
</feature>
<evidence type="ECO:0000313" key="17">
    <source>
        <dbReference type="RefSeq" id="XP_026299834.1"/>
    </source>
</evidence>
<dbReference type="CTD" id="39147"/>
<feature type="compositionally biased region" description="Polar residues" evidence="12">
    <location>
        <begin position="156"/>
        <end position="165"/>
    </location>
</feature>
<evidence type="ECO:0000256" key="9">
    <source>
        <dbReference type="ARBA" id="ARBA00023136"/>
    </source>
</evidence>
<feature type="transmembrane region" description="Helical" evidence="11">
    <location>
        <begin position="1164"/>
        <end position="1183"/>
    </location>
</feature>
<feature type="transmembrane region" description="Helical" evidence="11">
    <location>
        <begin position="1210"/>
        <end position="1227"/>
    </location>
</feature>
<sequence length="1286" mass="143826">MPEAAGNSSGKSFLQRASSKVLRWLRRSLRTSHQVDGHGAETGPELDEEMEKVFAMDTGEKFDVARLGSPSESAGSDRERERGPPSRYGDRDFNQHRKRSYPHPHMPLKSLHSRSMRRHLSPEGSTAEAGQEEENGQVVTGNGGGGGGHELDTMDNGLSPTSMQNAADDETTEEMENVVSSESEAPISERAASGFSDSPTVGSPRVQFEKIKEEEVHSFFKKDEVAGVAASANHDEDRKCRRHQKHEHKRHHHKSRKYSLQEDPQWRKRSGAGLPDGPGVLARRVSVQPEEASTLQELDIDDLESHRSDDPRGMRRHKAAHSTVQIGRKKEGGIPHDTFKKMYDHSPHEVFVQLDELYGVGEEREWRETARWIKYEEDVEEGADRWGRPHVASLSFHSLLNLRRCLETGVVLLDLEEKDLPGLVYRVVEQMVVEELILPEDRPVVMRALLLRHRHVHDHDRGFRFGGKRNYASYTSLQSVCLEEEDAAREASENHNLNDTKPKIVSSNLALDSNHTVVDMKEELTYTSSNEDLKKSHNDYILKRIPAGAEATVVLVGAVDFLDQPTIAFVRLAEGVFIPSITEVTIPVRFMFTLLGPRNADLDYHEIGRSIATLMANTSFHKVAYKANERRELLSAINEFLDDSIVLPPGDWERQALLPFSELKAKSEAIRKRKAKALEEKSKPIQSEAAVKKALLAGEEEKKPPDDDDPLRRTKRPFGGLINDIKRRYPFYLSDFTDGLSSSCLAAAIFMYFAALCTAITFGGLMSDKTHNVIGISETLVSGSWTGVVMALFSTQPLVIIGTTGPLLLFDESLYNFCLANELEFLTVRVYVGAWMGIIALAIACVEGSVLVRLFTRFTEEIFTGLISILYIVETFIKLYNYFVKNPLLDEYSFIPETNETFYEEPLNVTEIDIVSPKTGETIGIPLSKPQTLIPAHNAAGILINQPNTALMCTILCLGTFLGAYYLRIFRNSHYLGRSARRAFGDFGVPISIVVFALIDYLAKVKTEKLLVPEGLTPTLPGRNWIVSPAGVHKPIPLWMAMACIVPALLVYILVFMETQISELIIDKKERKLRKGNGYHMDIVVVCLMNVGCGLMGAPWCCAASVRSLTHVSAVTVMSRTHAPGDKPHIVEVKEQRVSALLVAVLIGVSVLMAPLLRRVPMSVLLGVFLYMGISSTNGVQLFDRVKLFFMPVKHHGTANYVRRVQTYKMHIFTLIQILCLAILWIVKSTRAALALPFFLILMIPLRGQMNHFFTAAELRALDSKGSEHESTEDEPDFYEEAPLPG</sequence>
<organism evidence="15">
    <name type="scientific">Apis mellifera</name>
    <name type="common">Honeybee</name>
    <dbReference type="NCBI Taxonomy" id="7460"/>
    <lineage>
        <taxon>Eukaryota</taxon>
        <taxon>Metazoa</taxon>
        <taxon>Ecdysozoa</taxon>
        <taxon>Arthropoda</taxon>
        <taxon>Hexapoda</taxon>
        <taxon>Insecta</taxon>
        <taxon>Pterygota</taxon>
        <taxon>Neoptera</taxon>
        <taxon>Endopterygota</taxon>
        <taxon>Hymenoptera</taxon>
        <taxon>Apocrita</taxon>
        <taxon>Aculeata</taxon>
        <taxon>Apoidea</taxon>
        <taxon>Anthophila</taxon>
        <taxon>Apidae</taxon>
        <taxon>Apis</taxon>
    </lineage>
</organism>
<dbReference type="Proteomes" id="UP000005203">
    <property type="component" value="Linkage group LG11"/>
</dbReference>
<evidence type="ECO:0000256" key="11">
    <source>
        <dbReference type="RuleBase" id="RU362035"/>
    </source>
</evidence>
<evidence type="ECO:0000256" key="5">
    <source>
        <dbReference type="ARBA" id="ARBA00022681"/>
    </source>
</evidence>
<dbReference type="InterPro" id="IPR003020">
    <property type="entry name" value="HCO3_transpt_euk"/>
</dbReference>
<name>A0A7M7MR71_APIME</name>
<feature type="transmembrane region" description="Helical" evidence="11">
    <location>
        <begin position="745"/>
        <end position="766"/>
    </location>
</feature>
<reference evidence="17" key="2">
    <citation type="submission" date="2025-04" db="UniProtKB">
        <authorList>
            <consortium name="RefSeq"/>
        </authorList>
    </citation>
    <scope>IDENTIFICATION</scope>
    <source>
        <strain evidence="17">DH4</strain>
        <tissue evidence="17">Whole body</tissue>
    </source>
</reference>
<feature type="transmembrane region" description="Helical" evidence="11">
    <location>
        <begin position="830"/>
        <end position="855"/>
    </location>
</feature>
<feature type="region of interest" description="Disordered" evidence="12">
    <location>
        <begin position="56"/>
        <end position="205"/>
    </location>
</feature>
<dbReference type="Gene3D" id="3.40.930.10">
    <property type="entry name" value="Mannitol-specific EII, Chain A"/>
    <property type="match status" value="1"/>
</dbReference>
<dbReference type="PANTHER" id="PTHR11453">
    <property type="entry name" value="ANION EXCHANGE PROTEIN"/>
    <property type="match status" value="1"/>
</dbReference>